<dbReference type="GO" id="GO:0005886">
    <property type="term" value="C:plasma membrane"/>
    <property type="evidence" value="ECO:0007669"/>
    <property type="project" value="TreeGrafter"/>
</dbReference>
<dbReference type="Proteomes" id="UP001054889">
    <property type="component" value="Unassembled WGS sequence"/>
</dbReference>
<evidence type="ECO:0000313" key="5">
    <source>
        <dbReference type="Proteomes" id="UP001054889"/>
    </source>
</evidence>
<keyword evidence="3" id="KW-0812">Transmembrane</keyword>
<reference evidence="4" key="2">
    <citation type="submission" date="2021-12" db="EMBL/GenBank/DDBJ databases">
        <title>Resequencing data analysis of finger millet.</title>
        <authorList>
            <person name="Hatakeyama M."/>
            <person name="Aluri S."/>
            <person name="Balachadran M.T."/>
            <person name="Sivarajan S.R."/>
            <person name="Poveda L."/>
            <person name="Shimizu-Inatsugi R."/>
            <person name="Schlapbach R."/>
            <person name="Sreeman S.M."/>
            <person name="Shimizu K.K."/>
        </authorList>
    </citation>
    <scope>NUCLEOTIDE SEQUENCE</scope>
</reference>
<dbReference type="InterPro" id="IPR044839">
    <property type="entry name" value="NDR1-like"/>
</dbReference>
<dbReference type="GO" id="GO:0009506">
    <property type="term" value="C:plasmodesma"/>
    <property type="evidence" value="ECO:0007669"/>
    <property type="project" value="TreeGrafter"/>
</dbReference>
<evidence type="ECO:0000256" key="1">
    <source>
        <dbReference type="ARBA" id="ARBA00004370"/>
    </source>
</evidence>
<sequence length="291" mass="32380">MECETKSKTTSTAIRLYSSVAFFSKAAHPQPDFRLPSQRLQILALGLWLLLQDPHPTKASSSGEATMCDCWESLTSKVCCCIPPHVREKIQCILITLFLAIVAIVATGIVLIIVIFGGPLRKIKITVEDASLTRFDLLTDPTTRLAYNLTLTMSVRNPNWAIGIKHDEPLEAAYSFDGQQFDRVQVADEGDKQGARKTVVYRLETNSEGRGIALGNAGEAEFKKEKEDGVFEVEVKLTGKFKYQLRYTKCEFEATCPVKMQLEAPGAPAVVFQKVDCELTKSDDKNCKMVY</sequence>
<evidence type="ECO:0000256" key="3">
    <source>
        <dbReference type="SAM" id="Phobius"/>
    </source>
</evidence>
<reference evidence="4" key="1">
    <citation type="journal article" date="2018" name="DNA Res.">
        <title>Multiple hybrid de novo genome assembly of finger millet, an orphan allotetraploid crop.</title>
        <authorList>
            <person name="Hatakeyama M."/>
            <person name="Aluri S."/>
            <person name="Balachadran M.T."/>
            <person name="Sivarajan S.R."/>
            <person name="Patrignani A."/>
            <person name="Gruter S."/>
            <person name="Poveda L."/>
            <person name="Shimizu-Inatsugi R."/>
            <person name="Baeten J."/>
            <person name="Francoijs K.J."/>
            <person name="Nataraja K.N."/>
            <person name="Reddy Y.A.N."/>
            <person name="Phadnis S."/>
            <person name="Ravikumar R.L."/>
            <person name="Schlapbach R."/>
            <person name="Sreeman S.M."/>
            <person name="Shimizu K.K."/>
        </authorList>
    </citation>
    <scope>NUCLEOTIDE SEQUENCE</scope>
</reference>
<evidence type="ECO:0008006" key="6">
    <source>
        <dbReference type="Google" id="ProtNLM"/>
    </source>
</evidence>
<dbReference type="PANTHER" id="PTHR31415:SF80">
    <property type="entry name" value="LATE EMBRYOGENESIS ABUNDANT PROTEIN LEA-2 SUBGROUP DOMAIN-CONTAINING PROTEIN"/>
    <property type="match status" value="1"/>
</dbReference>
<keyword evidence="3" id="KW-1133">Transmembrane helix</keyword>
<accession>A0AAV5ERI6</accession>
<keyword evidence="5" id="KW-1185">Reference proteome</keyword>
<dbReference type="PANTHER" id="PTHR31415">
    <property type="entry name" value="OS05G0367900 PROTEIN"/>
    <property type="match status" value="1"/>
</dbReference>
<keyword evidence="2 3" id="KW-0472">Membrane</keyword>
<organism evidence="4 5">
    <name type="scientific">Eleusine coracana subsp. coracana</name>
    <dbReference type="NCBI Taxonomy" id="191504"/>
    <lineage>
        <taxon>Eukaryota</taxon>
        <taxon>Viridiplantae</taxon>
        <taxon>Streptophyta</taxon>
        <taxon>Embryophyta</taxon>
        <taxon>Tracheophyta</taxon>
        <taxon>Spermatophyta</taxon>
        <taxon>Magnoliopsida</taxon>
        <taxon>Liliopsida</taxon>
        <taxon>Poales</taxon>
        <taxon>Poaceae</taxon>
        <taxon>PACMAD clade</taxon>
        <taxon>Chloridoideae</taxon>
        <taxon>Cynodonteae</taxon>
        <taxon>Eleusininae</taxon>
        <taxon>Eleusine</taxon>
    </lineage>
</organism>
<proteinExistence type="predicted"/>
<comment type="subcellular location">
    <subcellularLocation>
        <location evidence="1">Membrane</location>
    </subcellularLocation>
</comment>
<protein>
    <recommendedName>
        <fullName evidence="6">Late embryogenesis abundant protein LEA-2 subgroup domain-containing protein</fullName>
    </recommendedName>
</protein>
<comment type="caution">
    <text evidence="4">The sequence shown here is derived from an EMBL/GenBank/DDBJ whole genome shotgun (WGS) entry which is preliminary data.</text>
</comment>
<dbReference type="EMBL" id="BQKI01000077">
    <property type="protein sequence ID" value="GJN25062.1"/>
    <property type="molecule type" value="Genomic_DNA"/>
</dbReference>
<gene>
    <name evidence="4" type="primary">gb12846</name>
    <name evidence="4" type="ORF">PR202_gb12846</name>
</gene>
<dbReference type="GO" id="GO:0098542">
    <property type="term" value="P:defense response to other organism"/>
    <property type="evidence" value="ECO:0007669"/>
    <property type="project" value="InterPro"/>
</dbReference>
<name>A0AAV5ERI6_ELECO</name>
<feature type="transmembrane region" description="Helical" evidence="3">
    <location>
        <begin position="93"/>
        <end position="116"/>
    </location>
</feature>
<evidence type="ECO:0000313" key="4">
    <source>
        <dbReference type="EMBL" id="GJN25062.1"/>
    </source>
</evidence>
<dbReference type="AlphaFoldDB" id="A0AAV5ERI6"/>
<evidence type="ECO:0000256" key="2">
    <source>
        <dbReference type="ARBA" id="ARBA00023136"/>
    </source>
</evidence>